<dbReference type="Gene3D" id="3.40.50.1240">
    <property type="entry name" value="Phosphoglycerate mutase-like"/>
    <property type="match status" value="1"/>
</dbReference>
<feature type="binding site" evidence="1">
    <location>
        <position position="179"/>
    </location>
    <ligand>
        <name>substrate</name>
    </ligand>
</feature>
<evidence type="ECO:0000256" key="1">
    <source>
        <dbReference type="PIRSR" id="PIRSR613078-2"/>
    </source>
</evidence>
<keyword evidence="4" id="KW-1185">Reference proteome</keyword>
<dbReference type="Pfam" id="PF00300">
    <property type="entry name" value="His_Phos_1"/>
    <property type="match status" value="1"/>
</dbReference>
<feature type="region of interest" description="Disordered" evidence="2">
    <location>
        <begin position="1"/>
        <end position="49"/>
    </location>
</feature>
<proteinExistence type="predicted"/>
<evidence type="ECO:0000313" key="4">
    <source>
        <dbReference type="Proteomes" id="UP001165190"/>
    </source>
</evidence>
<dbReference type="PIRSF" id="PIRSF036920">
    <property type="entry name" value="X4Y4"/>
    <property type="match status" value="1"/>
</dbReference>
<feature type="region of interest" description="Disordered" evidence="2">
    <location>
        <begin position="303"/>
        <end position="367"/>
    </location>
</feature>
<feature type="compositionally biased region" description="Acidic residues" evidence="2">
    <location>
        <begin position="10"/>
        <end position="42"/>
    </location>
</feature>
<dbReference type="CDD" id="cd07067">
    <property type="entry name" value="HP_PGM_like"/>
    <property type="match status" value="1"/>
</dbReference>
<dbReference type="InterPro" id="IPR029033">
    <property type="entry name" value="His_PPase_superfam"/>
</dbReference>
<name>A0A9W7H2L3_HIBTR</name>
<protein>
    <submittedName>
        <fullName evidence="3">Mitochondrial editing factor 14</fullName>
    </submittedName>
</protein>
<dbReference type="AlphaFoldDB" id="A0A9W7H2L3"/>
<feature type="compositionally biased region" description="Low complexity" evidence="2">
    <location>
        <begin position="358"/>
        <end position="367"/>
    </location>
</feature>
<reference evidence="3" key="1">
    <citation type="submission" date="2023-05" db="EMBL/GenBank/DDBJ databases">
        <title>Genome and transcriptome analyses reveal genes involved in the formation of fine ridges on petal epidermal cells in Hibiscus trionum.</title>
        <authorList>
            <person name="Koshimizu S."/>
            <person name="Masuda S."/>
            <person name="Ishii T."/>
            <person name="Shirasu K."/>
            <person name="Hoshino A."/>
            <person name="Arita M."/>
        </authorList>
    </citation>
    <scope>NUCLEOTIDE SEQUENCE</scope>
    <source>
        <strain evidence="3">Hamamatsu line</strain>
    </source>
</reference>
<dbReference type="PANTHER" id="PTHR47927">
    <property type="entry name" value="PUTATIVE-RELATED"/>
    <property type="match status" value="1"/>
</dbReference>
<dbReference type="Proteomes" id="UP001165190">
    <property type="component" value="Unassembled WGS sequence"/>
</dbReference>
<gene>
    <name evidence="3" type="ORF">HRI_000498300</name>
</gene>
<dbReference type="PANTHER" id="PTHR47927:SF2">
    <property type="entry name" value="PHOSPHOGLYCERATE MUTASE FAMILY PROTEIN"/>
    <property type="match status" value="1"/>
</dbReference>
<dbReference type="InterPro" id="IPR017070">
    <property type="entry name" value="UCP036920_PGAM-like_plant"/>
</dbReference>
<dbReference type="EMBL" id="BSYR01000006">
    <property type="protein sequence ID" value="GMI68290.1"/>
    <property type="molecule type" value="Genomic_DNA"/>
</dbReference>
<evidence type="ECO:0000256" key="2">
    <source>
        <dbReference type="SAM" id="MobiDB-lite"/>
    </source>
</evidence>
<dbReference type="OrthoDB" id="354304at2759"/>
<dbReference type="SUPFAM" id="SSF53254">
    <property type="entry name" value="Phosphoglycerate mutase-like"/>
    <property type="match status" value="1"/>
</dbReference>
<organism evidence="3 4">
    <name type="scientific">Hibiscus trionum</name>
    <name type="common">Flower of an hour</name>
    <dbReference type="NCBI Taxonomy" id="183268"/>
    <lineage>
        <taxon>Eukaryota</taxon>
        <taxon>Viridiplantae</taxon>
        <taxon>Streptophyta</taxon>
        <taxon>Embryophyta</taxon>
        <taxon>Tracheophyta</taxon>
        <taxon>Spermatophyta</taxon>
        <taxon>Magnoliopsida</taxon>
        <taxon>eudicotyledons</taxon>
        <taxon>Gunneridae</taxon>
        <taxon>Pentapetalae</taxon>
        <taxon>rosids</taxon>
        <taxon>malvids</taxon>
        <taxon>Malvales</taxon>
        <taxon>Malvaceae</taxon>
        <taxon>Malvoideae</taxon>
        <taxon>Hibiscus</taxon>
    </lineage>
</organism>
<dbReference type="SMART" id="SM00855">
    <property type="entry name" value="PGAM"/>
    <property type="match status" value="1"/>
</dbReference>
<sequence length="430" mass="48217">MGSTQSVQAAEEEHEESSDDEQQLDDDDGEEEEEEEEEEDNNEPNIRKLETDHLVKKVLEQEPEMLPCYASATPLSPQLSSVGTPRMGPSIKVWDPYNVLAPPPVFSRSFSFDDDRMVIEVYFISHGECDLNLRPDIVGGRCDGAALTSNGKRQARALAVFLNSQGVRFNAVYCSPLDRARSMALSVCQEMNFAVAEIQPSDALMDLNMGHWEGCPRSEIHTPEVLSLMERYQPDFSAPSGESLRQLEFRMVQFLNGTVLGLPEKLRYEFSLHQNESQGFTNHNNHALTTSVHDRDVDSLQLPHWDTLQKQRPGLSRKKSGKSRLQFVSNIGEHDADDEMSPLETSHQPDLHDLNVRSSSPPSTSLASSSVGVFTHSLPIKCLLTGLLECSPVMSRKMCIEDSSVTVLQHSWKTGWQIKRLNDTAHLRLL</sequence>
<dbReference type="InterPro" id="IPR013078">
    <property type="entry name" value="His_Pase_superF_clade-1"/>
</dbReference>
<comment type="caution">
    <text evidence="3">The sequence shown here is derived from an EMBL/GenBank/DDBJ whole genome shotgun (WGS) entry which is preliminary data.</text>
</comment>
<accession>A0A9W7H2L3</accession>
<evidence type="ECO:0000313" key="3">
    <source>
        <dbReference type="EMBL" id="GMI68290.1"/>
    </source>
</evidence>